<protein>
    <submittedName>
        <fullName evidence="6">Putative odorant-binding protein 29</fullName>
    </submittedName>
</protein>
<reference evidence="6" key="1">
    <citation type="submission" date="2017-01" db="EMBL/GenBank/DDBJ databases">
        <title>A deep insight into the sialotranscriptome of adult male and female Cluex tarsalis mosquitoes.</title>
        <authorList>
            <person name="Ribeiro J.M."/>
            <person name="Moreira F."/>
            <person name="Bernard K.A."/>
            <person name="Calvo E."/>
        </authorList>
    </citation>
    <scope>NUCLEOTIDE SEQUENCE</scope>
    <source>
        <strain evidence="6">Kern County</strain>
        <tissue evidence="6">Salivary glands</tissue>
    </source>
</reference>
<dbReference type="AlphaFoldDB" id="A0A1Q3FR49"/>
<proteinExistence type="inferred from homology"/>
<feature type="chain" id="PRO_5012298155" evidence="5">
    <location>
        <begin position="20"/>
        <end position="142"/>
    </location>
</feature>
<dbReference type="EMBL" id="GFDL01005099">
    <property type="protein sequence ID" value="JAV29946.1"/>
    <property type="molecule type" value="Transcribed_RNA"/>
</dbReference>
<evidence type="ECO:0000256" key="5">
    <source>
        <dbReference type="SAM" id="SignalP"/>
    </source>
</evidence>
<dbReference type="GO" id="GO:0005615">
    <property type="term" value="C:extracellular space"/>
    <property type="evidence" value="ECO:0007669"/>
    <property type="project" value="TreeGrafter"/>
</dbReference>
<comment type="subcellular location">
    <subcellularLocation>
        <location evidence="1">Secreted</location>
    </subcellularLocation>
</comment>
<organism evidence="6">
    <name type="scientific">Culex tarsalis</name>
    <name type="common">Encephalitis mosquito</name>
    <dbReference type="NCBI Taxonomy" id="7177"/>
    <lineage>
        <taxon>Eukaryota</taxon>
        <taxon>Metazoa</taxon>
        <taxon>Ecdysozoa</taxon>
        <taxon>Arthropoda</taxon>
        <taxon>Hexapoda</taxon>
        <taxon>Insecta</taxon>
        <taxon>Pterygota</taxon>
        <taxon>Neoptera</taxon>
        <taxon>Endopterygota</taxon>
        <taxon>Diptera</taxon>
        <taxon>Nematocera</taxon>
        <taxon>Culicoidea</taxon>
        <taxon>Culicidae</taxon>
        <taxon>Culicinae</taxon>
        <taxon>Culicini</taxon>
        <taxon>Culex</taxon>
        <taxon>Culex</taxon>
    </lineage>
</organism>
<dbReference type="GO" id="GO:0007608">
    <property type="term" value="P:sensory perception of smell"/>
    <property type="evidence" value="ECO:0007669"/>
    <property type="project" value="TreeGrafter"/>
</dbReference>
<keyword evidence="4 5" id="KW-0732">Signal</keyword>
<evidence type="ECO:0000256" key="3">
    <source>
        <dbReference type="ARBA" id="ARBA00022525"/>
    </source>
</evidence>
<dbReference type="SMART" id="SM00708">
    <property type="entry name" value="PhBP"/>
    <property type="match status" value="1"/>
</dbReference>
<evidence type="ECO:0000256" key="4">
    <source>
        <dbReference type="ARBA" id="ARBA00022729"/>
    </source>
</evidence>
<dbReference type="InterPro" id="IPR006170">
    <property type="entry name" value="PBP/GOBP"/>
</dbReference>
<accession>A0A1Q3FR49</accession>
<dbReference type="PANTHER" id="PTHR11857">
    <property type="entry name" value="ODORANT BINDING PROTEIN-RELATED"/>
    <property type="match status" value="1"/>
</dbReference>
<dbReference type="SUPFAM" id="SSF47565">
    <property type="entry name" value="Insect pheromone/odorant-binding proteins"/>
    <property type="match status" value="1"/>
</dbReference>
<keyword evidence="3" id="KW-0964">Secreted</keyword>
<feature type="signal peptide" evidence="5">
    <location>
        <begin position="1"/>
        <end position="19"/>
    </location>
</feature>
<name>A0A1Q3FR49_CULTA</name>
<evidence type="ECO:0000313" key="6">
    <source>
        <dbReference type="EMBL" id="JAV29946.1"/>
    </source>
</evidence>
<comment type="similarity">
    <text evidence="2">Belongs to the PBP/GOBP family.</text>
</comment>
<evidence type="ECO:0000256" key="2">
    <source>
        <dbReference type="ARBA" id="ARBA00008098"/>
    </source>
</evidence>
<dbReference type="PANTHER" id="PTHR11857:SF42">
    <property type="entry name" value="GENERAL ODORANT-BINDING PROTEIN 19D-RELATED"/>
    <property type="match status" value="1"/>
</dbReference>
<dbReference type="Gene3D" id="1.10.238.20">
    <property type="entry name" value="Pheromone/general odorant binding protein domain"/>
    <property type="match status" value="1"/>
</dbReference>
<dbReference type="CDD" id="cd23992">
    <property type="entry name" value="PBP_GOBP"/>
    <property type="match status" value="1"/>
</dbReference>
<evidence type="ECO:0000256" key="1">
    <source>
        <dbReference type="ARBA" id="ARBA00004613"/>
    </source>
</evidence>
<dbReference type="InterPro" id="IPR036728">
    <property type="entry name" value="PBP_GOBP_sf"/>
</dbReference>
<dbReference type="Pfam" id="PF01395">
    <property type="entry name" value="PBP_GOBP"/>
    <property type="match status" value="1"/>
</dbReference>
<dbReference type="GO" id="GO:0005549">
    <property type="term" value="F:odorant binding"/>
    <property type="evidence" value="ECO:0007669"/>
    <property type="project" value="InterPro"/>
</dbReference>
<sequence>MNRLITVSLVLVLAVQVYSQGPFKEILLAVRRGMVQDCKESLGATDADVEHIINANEPENRVQKCLAHCAMKQFGVLNGRKFNKQGFASVAKLVIFLDKRKSRYVDQVADECDKIDNEDLCEVGAELMMCAVKGLQRRGIQL</sequence>